<dbReference type="Proteomes" id="UP001231649">
    <property type="component" value="Chromosome 30"/>
</dbReference>
<keyword evidence="2" id="KW-1185">Reference proteome</keyword>
<protein>
    <submittedName>
        <fullName evidence="1">Uncharacterized protein</fullName>
    </submittedName>
</protein>
<accession>A0ACC2PZH1</accession>
<evidence type="ECO:0000313" key="2">
    <source>
        <dbReference type="Proteomes" id="UP001231649"/>
    </source>
</evidence>
<name>A0ACC2PZH1_9NEOP</name>
<organism evidence="1 2">
    <name type="scientific">Mythimna loreyi</name>
    <dbReference type="NCBI Taxonomy" id="667449"/>
    <lineage>
        <taxon>Eukaryota</taxon>
        <taxon>Metazoa</taxon>
        <taxon>Ecdysozoa</taxon>
        <taxon>Arthropoda</taxon>
        <taxon>Hexapoda</taxon>
        <taxon>Insecta</taxon>
        <taxon>Pterygota</taxon>
        <taxon>Neoptera</taxon>
        <taxon>Endopterygota</taxon>
        <taxon>Lepidoptera</taxon>
        <taxon>Glossata</taxon>
        <taxon>Ditrysia</taxon>
        <taxon>Noctuoidea</taxon>
        <taxon>Noctuidae</taxon>
        <taxon>Noctuinae</taxon>
        <taxon>Hadenini</taxon>
        <taxon>Mythimna</taxon>
    </lineage>
</organism>
<sequence>MSKMDRQLNSKKDQETIYEIYRACRLCGAGAGYKMPIIQNVVDVDETEVELKQKVRECVQIEVHQDDKMPPLICELCVDKVNDFYEFLEMCRQTNKRTRLRLGLPPQSMPKGAPDAGECILGLTEPVYVNEDSDGEPLSKQKKVTPKVKVKREPELKVKLENRVLTEVRTTRLTKRSPTPPRVTRHRTSSKEDNVSLSRLKDKPKPSPKPAPKSILKKESKNEDNSLLTPRLKRSRDKEPVKLETPNKRVKIAPKPSAAPPKPSPGSSPRSRPPRALPEGVPRAPPTHTVGFTNPKAACNPCGLWFPTPEEAAAHHKYHRNKSKPYECRRCYGVFKYLSGYDEHFDNQCIPIREVPDVKCDVCWHLFATSKLFEDHKCLGEDHRPGGKCSKCRKSYALLKNLKKHEQSCTAKKKGELVVDPVLLSKVKPIQIRVSRCDSLLTNLKQEHYDVSNVTADFGLDKNCVYPYISSYSRLRIKSDPDGMVDINADIKDEFYAEEDYVHWDSEDSESDDEGSCSSPSLVLNPYSKKKKLESLANLSLKTIFSKRCLGKVPKKRRRVKHEKMFDSLLAGSEDDVTRDINKIIDDMGDDDDQFDDESQKGGDDSQRSEVNDSDKSMDVSHDKVIDDAVVSDKDIEEGKIVDSNDSLEDSEQNNMQTDYVLSEKNDDDSRKNFNSMNNDSNGSNNNISSNNENKINNGINSLSFDYFDGDIVSKNDRKNDESKIDEVSQDSNSIGGISESLLNDNTQSDVSENEKVDKISNDIDNATSLLEPNSDIDEKSQSNEFSVDNLSQDSKISVTNESQSNEGQVNENQSNESQSNENVTDTDYNNAISVIVNSGKGKSTESEDMDDSKLMEALDAQIGHSNENSRDQMNSKSQVNENYNEKIGLDDLIATKSSDIDSYQDFNFDA</sequence>
<comment type="caution">
    <text evidence="1">The sequence shown here is derived from an EMBL/GenBank/DDBJ whole genome shotgun (WGS) entry which is preliminary data.</text>
</comment>
<dbReference type="EMBL" id="CM056806">
    <property type="protein sequence ID" value="KAJ8704845.1"/>
    <property type="molecule type" value="Genomic_DNA"/>
</dbReference>
<proteinExistence type="predicted"/>
<evidence type="ECO:0000313" key="1">
    <source>
        <dbReference type="EMBL" id="KAJ8704845.1"/>
    </source>
</evidence>
<gene>
    <name evidence="1" type="ORF">PYW08_012165</name>
</gene>
<reference evidence="1" key="1">
    <citation type="submission" date="2023-03" db="EMBL/GenBank/DDBJ databases">
        <title>Chromosome-level genomes of two armyworms, Mythimna separata and Mythimna loreyi, provide insights into the biosynthesis and reception of sex pheromones.</title>
        <authorList>
            <person name="Zhao H."/>
        </authorList>
    </citation>
    <scope>NUCLEOTIDE SEQUENCE</scope>
    <source>
        <strain evidence="1">BeijingLab</strain>
    </source>
</reference>